<dbReference type="PROSITE" id="PS01174">
    <property type="entry name" value="LIPASE_GDXG_SER"/>
    <property type="match status" value="1"/>
</dbReference>
<gene>
    <name evidence="5" type="ORF">AWC18_04300</name>
</gene>
<dbReference type="InterPro" id="IPR029058">
    <property type="entry name" value="AB_hydrolase_fold"/>
</dbReference>
<accession>A0A1X1ZK60</accession>
<feature type="domain" description="Alpha/beta hydrolase fold-3" evidence="4">
    <location>
        <begin position="97"/>
        <end position="293"/>
    </location>
</feature>
<evidence type="ECO:0000256" key="1">
    <source>
        <dbReference type="ARBA" id="ARBA00010515"/>
    </source>
</evidence>
<dbReference type="Proteomes" id="UP000193108">
    <property type="component" value="Unassembled WGS sequence"/>
</dbReference>
<evidence type="ECO:0000256" key="3">
    <source>
        <dbReference type="PROSITE-ProRule" id="PRU10038"/>
    </source>
</evidence>
<dbReference type="Gene3D" id="3.40.50.1820">
    <property type="entry name" value="alpha/beta hydrolase"/>
    <property type="match status" value="1"/>
</dbReference>
<dbReference type="STRING" id="1782.AWC18_04300"/>
<protein>
    <submittedName>
        <fullName evidence="5">Esterase</fullName>
    </submittedName>
</protein>
<keyword evidence="2" id="KW-0378">Hydrolase</keyword>
<evidence type="ECO:0000313" key="6">
    <source>
        <dbReference type="Proteomes" id="UP000193108"/>
    </source>
</evidence>
<dbReference type="PANTHER" id="PTHR48081:SF30">
    <property type="entry name" value="ACETYL-HYDROLASE LIPR-RELATED"/>
    <property type="match status" value="1"/>
</dbReference>
<keyword evidence="6" id="KW-1185">Reference proteome</keyword>
<name>A0A1X1ZK60_MYCNO</name>
<feature type="active site" evidence="3">
    <location>
        <position position="171"/>
    </location>
</feature>
<organism evidence="5 6">
    <name type="scientific">Mycolicibacter nonchromogenicus</name>
    <name type="common">Mycobacterium nonchromogenicum</name>
    <dbReference type="NCBI Taxonomy" id="1782"/>
    <lineage>
        <taxon>Bacteria</taxon>
        <taxon>Bacillati</taxon>
        <taxon>Actinomycetota</taxon>
        <taxon>Actinomycetes</taxon>
        <taxon>Mycobacteriales</taxon>
        <taxon>Mycobacteriaceae</taxon>
        <taxon>Mycolicibacter</taxon>
    </lineage>
</organism>
<dbReference type="SUPFAM" id="SSF53474">
    <property type="entry name" value="alpha/beta-Hydrolases"/>
    <property type="match status" value="1"/>
</dbReference>
<dbReference type="InterPro" id="IPR013094">
    <property type="entry name" value="AB_hydrolase_3"/>
</dbReference>
<dbReference type="GO" id="GO:0004806">
    <property type="term" value="F:triacylglycerol lipase activity"/>
    <property type="evidence" value="ECO:0007669"/>
    <property type="project" value="TreeGrafter"/>
</dbReference>
<dbReference type="InterPro" id="IPR033140">
    <property type="entry name" value="Lipase_GDXG_put_SER_AS"/>
</dbReference>
<dbReference type="PANTHER" id="PTHR48081">
    <property type="entry name" value="AB HYDROLASE SUPERFAMILY PROTEIN C4A8.06C"/>
    <property type="match status" value="1"/>
</dbReference>
<comment type="caution">
    <text evidence="5">The sequence shown here is derived from an EMBL/GenBank/DDBJ whole genome shotgun (WGS) entry which is preliminary data.</text>
</comment>
<dbReference type="Pfam" id="PF07859">
    <property type="entry name" value="Abhydrolase_3"/>
    <property type="match status" value="1"/>
</dbReference>
<comment type="similarity">
    <text evidence="1">Belongs to the 'GDXG' lipolytic enzyme family.</text>
</comment>
<evidence type="ECO:0000256" key="2">
    <source>
        <dbReference type="ARBA" id="ARBA00022801"/>
    </source>
</evidence>
<dbReference type="EMBL" id="LQPI01000028">
    <property type="protein sequence ID" value="ORW23511.1"/>
    <property type="molecule type" value="Genomic_DNA"/>
</dbReference>
<sequence length="327" mass="35571">MAQVEEVIEMVTRGFTRRIHRRHSAQSVAVSLASRFVVKNLVRAWAIRPDFAWPLGSVDRLAGMVPRRPAGHIERLHLGYCVAERVQAPGVSTQRAILYLHGGAFLTCGLNTHRALVTHLSRAADASVLNIDYRMLPAHRIADAVEDGLSGLRWLLDQGYDPEQIVIAGDSAGGYLAFMTALAAAQSNLMKPAGIATVSPFTDADPTAKLQHRNTRRCAMFPCEALMAFTRYLARADAASPIDADLSSLPPVAIHASTDELLLPDAETMAQRLDMAGVRCDLHLWEGQIHDFPLAADVLPEGRRAIRYIGDFVKEVTAAPQPGTAVA</sequence>
<proteinExistence type="inferred from homology"/>
<dbReference type="InterPro" id="IPR050300">
    <property type="entry name" value="GDXG_lipolytic_enzyme"/>
</dbReference>
<reference evidence="5 6" key="1">
    <citation type="submission" date="2016-01" db="EMBL/GenBank/DDBJ databases">
        <title>The new phylogeny of the genus Mycobacterium.</title>
        <authorList>
            <person name="Tarcisio F."/>
            <person name="Conor M."/>
            <person name="Antonella G."/>
            <person name="Elisabetta G."/>
            <person name="Giulia F.S."/>
            <person name="Sara T."/>
            <person name="Anna F."/>
            <person name="Clotilde B."/>
            <person name="Roberto B."/>
            <person name="Veronica D.S."/>
            <person name="Fabio R."/>
            <person name="Monica P."/>
            <person name="Olivier J."/>
            <person name="Enrico T."/>
            <person name="Nicola S."/>
        </authorList>
    </citation>
    <scope>NUCLEOTIDE SEQUENCE [LARGE SCALE GENOMIC DNA]</scope>
    <source>
        <strain evidence="5 6">DSM 44164</strain>
    </source>
</reference>
<evidence type="ECO:0000259" key="4">
    <source>
        <dbReference type="Pfam" id="PF07859"/>
    </source>
</evidence>
<evidence type="ECO:0000313" key="5">
    <source>
        <dbReference type="EMBL" id="ORW23511.1"/>
    </source>
</evidence>
<dbReference type="AlphaFoldDB" id="A0A1X1ZK60"/>